<comment type="caution">
    <text evidence="1">The sequence shown here is derived from an EMBL/GenBank/DDBJ whole genome shotgun (WGS) entry which is preliminary data.</text>
</comment>
<name>A0ABV0Z066_9TELE</name>
<sequence length="90" mass="10513">MDLPDKFISWPLPRLLPSRITRANPVHPPPCLTTDTDSAEPDTILLDQVTRDKPHTYLCRPQLLPVPHVLSSWRFTPLIYWREFLLVQTK</sequence>
<reference evidence="1 2" key="1">
    <citation type="submission" date="2021-06" db="EMBL/GenBank/DDBJ databases">
        <authorList>
            <person name="Palmer J.M."/>
        </authorList>
    </citation>
    <scope>NUCLEOTIDE SEQUENCE [LARGE SCALE GENOMIC DNA]</scope>
    <source>
        <strain evidence="1 2">AS_MEX2019</strain>
        <tissue evidence="1">Muscle</tissue>
    </source>
</reference>
<organism evidence="1 2">
    <name type="scientific">Ameca splendens</name>
    <dbReference type="NCBI Taxonomy" id="208324"/>
    <lineage>
        <taxon>Eukaryota</taxon>
        <taxon>Metazoa</taxon>
        <taxon>Chordata</taxon>
        <taxon>Craniata</taxon>
        <taxon>Vertebrata</taxon>
        <taxon>Euteleostomi</taxon>
        <taxon>Actinopterygii</taxon>
        <taxon>Neopterygii</taxon>
        <taxon>Teleostei</taxon>
        <taxon>Neoteleostei</taxon>
        <taxon>Acanthomorphata</taxon>
        <taxon>Ovalentaria</taxon>
        <taxon>Atherinomorphae</taxon>
        <taxon>Cyprinodontiformes</taxon>
        <taxon>Goodeidae</taxon>
        <taxon>Ameca</taxon>
    </lineage>
</organism>
<keyword evidence="2" id="KW-1185">Reference proteome</keyword>
<evidence type="ECO:0000313" key="2">
    <source>
        <dbReference type="Proteomes" id="UP001469553"/>
    </source>
</evidence>
<accession>A0ABV0Z066</accession>
<gene>
    <name evidence="1" type="ORF">AMECASPLE_015769</name>
</gene>
<dbReference type="Proteomes" id="UP001469553">
    <property type="component" value="Unassembled WGS sequence"/>
</dbReference>
<dbReference type="EMBL" id="JAHRIP010048147">
    <property type="protein sequence ID" value="MEQ2299500.1"/>
    <property type="molecule type" value="Genomic_DNA"/>
</dbReference>
<protein>
    <submittedName>
        <fullName evidence="1">Uncharacterized protein</fullName>
    </submittedName>
</protein>
<proteinExistence type="predicted"/>
<evidence type="ECO:0000313" key="1">
    <source>
        <dbReference type="EMBL" id="MEQ2299500.1"/>
    </source>
</evidence>